<accession>A0A2N3NIE3</accession>
<dbReference type="FunCoup" id="A0A2N3NIE3">
    <property type="interactions" value="62"/>
</dbReference>
<dbReference type="PANTHER" id="PTHR17453">
    <property type="entry name" value="SIGNAL RECOGNITION PARTICLE 19 KD PROTEIN"/>
    <property type="match status" value="1"/>
</dbReference>
<evidence type="ECO:0000313" key="7">
    <source>
        <dbReference type="Proteomes" id="UP000233524"/>
    </source>
</evidence>
<keyword evidence="3" id="KW-0733">Signal recognition particle</keyword>
<keyword evidence="2" id="KW-0963">Cytoplasm</keyword>
<evidence type="ECO:0000256" key="5">
    <source>
        <dbReference type="SAM" id="MobiDB-lite"/>
    </source>
</evidence>
<gene>
    <name evidence="6" type="ORF">jhhlp_001502</name>
</gene>
<evidence type="ECO:0000256" key="1">
    <source>
        <dbReference type="ARBA" id="ARBA00004496"/>
    </source>
</evidence>
<keyword evidence="4" id="KW-0687">Ribonucleoprotein</keyword>
<dbReference type="InterPro" id="IPR002778">
    <property type="entry name" value="Signal_recog_particle_SRP19"/>
</dbReference>
<feature type="region of interest" description="Disordered" evidence="5">
    <location>
        <begin position="283"/>
        <end position="322"/>
    </location>
</feature>
<evidence type="ECO:0000313" key="6">
    <source>
        <dbReference type="EMBL" id="PKS12203.1"/>
    </source>
</evidence>
<feature type="compositionally biased region" description="Pro residues" evidence="5">
    <location>
        <begin position="15"/>
        <end position="27"/>
    </location>
</feature>
<dbReference type="Pfam" id="PF01922">
    <property type="entry name" value="SRP19"/>
    <property type="match status" value="1"/>
</dbReference>
<sequence length="322" mass="34625">MAKVPGCELIALSDLPPPPPPRRPTPNPKTRHSSNMSHPRVEEVSDSDLSDPSEGNISDFDESDILRVNAPKPTFAGSSSSSSAVAGSAMSAASRGPAPAASYQPNQPTQYAAATDAKKYASFQCLYPIYFSSRHSRQEGRRVSSSLAVPNPIARDIAHACSQLGLQVLFEPGKSHPRDWANPGRVKVKLRDPHRPVGAPDVNNKHHLYRLVAEWLRRHPTTDDSQSLRYQIPGVPVPKQGERWPRPAVPKGKGWKMNELLPFISPAMTGGGVSENLFKDMMKEMQGGGDPMSALMGAAGASGGAAEETGKKKKDKKGKGKA</sequence>
<proteinExistence type="predicted"/>
<evidence type="ECO:0000256" key="3">
    <source>
        <dbReference type="ARBA" id="ARBA00023135"/>
    </source>
</evidence>
<dbReference type="FunFam" id="3.30.56.30:FF:000003">
    <property type="entry name" value="Signal recognition particle SEC65 subunit"/>
    <property type="match status" value="1"/>
</dbReference>
<dbReference type="STRING" id="41688.A0A2N3NIE3"/>
<dbReference type="GO" id="GO:0006617">
    <property type="term" value="P:SRP-dependent cotranslational protein targeting to membrane, signal sequence recognition"/>
    <property type="evidence" value="ECO:0007669"/>
    <property type="project" value="TreeGrafter"/>
</dbReference>
<dbReference type="SUPFAM" id="SSF69695">
    <property type="entry name" value="SRP19"/>
    <property type="match status" value="1"/>
</dbReference>
<dbReference type="PANTHER" id="PTHR17453:SF0">
    <property type="entry name" value="SIGNAL RECOGNITION PARTICLE 19 KDA PROTEIN"/>
    <property type="match status" value="1"/>
</dbReference>
<reference evidence="6 7" key="1">
    <citation type="journal article" date="2017" name="G3 (Bethesda)">
        <title>First Draft Genome Sequence of the Pathogenic Fungus Lomentospora prolificans (Formerly Scedosporium prolificans).</title>
        <authorList>
            <person name="Luo R."/>
            <person name="Zimin A."/>
            <person name="Workman R."/>
            <person name="Fan Y."/>
            <person name="Pertea G."/>
            <person name="Grossman N."/>
            <person name="Wear M.P."/>
            <person name="Jia B."/>
            <person name="Miller H."/>
            <person name="Casadevall A."/>
            <person name="Timp W."/>
            <person name="Zhang S.X."/>
            <person name="Salzberg S.L."/>
        </authorList>
    </citation>
    <scope>NUCLEOTIDE SEQUENCE [LARGE SCALE GENOMIC DNA]</scope>
    <source>
        <strain evidence="6 7">JHH-5317</strain>
    </source>
</reference>
<evidence type="ECO:0008006" key="8">
    <source>
        <dbReference type="Google" id="ProtNLM"/>
    </source>
</evidence>
<feature type="region of interest" description="Disordered" evidence="5">
    <location>
        <begin position="1"/>
        <end position="83"/>
    </location>
</feature>
<comment type="subcellular location">
    <subcellularLocation>
        <location evidence="1">Cytoplasm</location>
    </subcellularLocation>
</comment>
<dbReference type="OrthoDB" id="2190947at2759"/>
<dbReference type="VEuPathDB" id="FungiDB:jhhlp_001502"/>
<dbReference type="AlphaFoldDB" id="A0A2N3NIE3"/>
<protein>
    <recommendedName>
        <fullName evidence="8">Signal recognition particle SRP19 subunit</fullName>
    </recommendedName>
</protein>
<feature type="region of interest" description="Disordered" evidence="5">
    <location>
        <begin position="224"/>
        <end position="245"/>
    </location>
</feature>
<organism evidence="6 7">
    <name type="scientific">Lomentospora prolificans</name>
    <dbReference type="NCBI Taxonomy" id="41688"/>
    <lineage>
        <taxon>Eukaryota</taxon>
        <taxon>Fungi</taxon>
        <taxon>Dikarya</taxon>
        <taxon>Ascomycota</taxon>
        <taxon>Pezizomycotina</taxon>
        <taxon>Sordariomycetes</taxon>
        <taxon>Hypocreomycetidae</taxon>
        <taxon>Microascales</taxon>
        <taxon>Microascaceae</taxon>
        <taxon>Lomentospora</taxon>
    </lineage>
</organism>
<dbReference type="InterPro" id="IPR036521">
    <property type="entry name" value="SRP19-like_sf"/>
</dbReference>
<dbReference type="EMBL" id="NLAX01000004">
    <property type="protein sequence ID" value="PKS12203.1"/>
    <property type="molecule type" value="Genomic_DNA"/>
</dbReference>
<dbReference type="GO" id="GO:0005786">
    <property type="term" value="C:signal recognition particle, endoplasmic reticulum targeting"/>
    <property type="evidence" value="ECO:0007669"/>
    <property type="project" value="UniProtKB-KW"/>
</dbReference>
<dbReference type="InParanoid" id="A0A2N3NIE3"/>
<evidence type="ECO:0000256" key="4">
    <source>
        <dbReference type="ARBA" id="ARBA00023274"/>
    </source>
</evidence>
<keyword evidence="7" id="KW-1185">Reference proteome</keyword>
<comment type="caution">
    <text evidence="6">The sequence shown here is derived from an EMBL/GenBank/DDBJ whole genome shotgun (WGS) entry which is preliminary data.</text>
</comment>
<name>A0A2N3NIE3_9PEZI</name>
<dbReference type="GO" id="GO:0008312">
    <property type="term" value="F:7S RNA binding"/>
    <property type="evidence" value="ECO:0007669"/>
    <property type="project" value="InterPro"/>
</dbReference>
<evidence type="ECO:0000256" key="2">
    <source>
        <dbReference type="ARBA" id="ARBA00022490"/>
    </source>
</evidence>
<dbReference type="Gene3D" id="3.30.56.30">
    <property type="entry name" value="Signal recognition particle, SRP19-like subunit"/>
    <property type="match status" value="1"/>
</dbReference>
<dbReference type="Proteomes" id="UP000233524">
    <property type="component" value="Unassembled WGS sequence"/>
</dbReference>
<feature type="compositionally biased region" description="Basic residues" evidence="5">
    <location>
        <begin position="311"/>
        <end position="322"/>
    </location>
</feature>